<evidence type="ECO:0000256" key="2">
    <source>
        <dbReference type="ARBA" id="ARBA00004613"/>
    </source>
</evidence>
<evidence type="ECO:0000256" key="1">
    <source>
        <dbReference type="ARBA" id="ARBA00001947"/>
    </source>
</evidence>
<evidence type="ECO:0000256" key="6">
    <source>
        <dbReference type="ARBA" id="ARBA00022723"/>
    </source>
</evidence>
<keyword evidence="7" id="KW-0378">Hydrolase</keyword>
<dbReference type="Proteomes" id="UP001217838">
    <property type="component" value="Unassembled WGS sequence"/>
</dbReference>
<comment type="similarity">
    <text evidence="3">Belongs to the peptidase M36 family.</text>
</comment>
<evidence type="ECO:0000256" key="4">
    <source>
        <dbReference type="ARBA" id="ARBA00022525"/>
    </source>
</evidence>
<dbReference type="InterPro" id="IPR027268">
    <property type="entry name" value="Peptidase_M4/M1_CTD_sf"/>
</dbReference>
<dbReference type="PANTHER" id="PTHR33478">
    <property type="entry name" value="EXTRACELLULAR METALLOPROTEINASE MEP"/>
    <property type="match status" value="1"/>
</dbReference>
<comment type="subcellular location">
    <subcellularLocation>
        <location evidence="2">Secreted</location>
    </subcellularLocation>
</comment>
<keyword evidence="9" id="KW-0482">Metalloprotease</keyword>
<keyword evidence="8" id="KW-0862">Zinc</keyword>
<gene>
    <name evidence="12" type="ORF">POL58_14225</name>
</gene>
<evidence type="ECO:0000313" key="13">
    <source>
        <dbReference type="Proteomes" id="UP001217838"/>
    </source>
</evidence>
<sequence>MHIAATAGLLRDSGLDAQVITHEFGHFLHHRLTDCGSTTCWAESEGWGDFLALLLSARAGDDLDGVFLNGIWASREATAYFNGRRFASSTDPAYNALSFRHIGDGVPLPEGNPIFDNGIPNSEVHNAGEIWSAMLWDAYVALHRRREGDLEFDEVRRLMSDYVVAGMMLAPPDPTYTEQRDALLMAIAASSEADMLAVAGAFAGRGAGSCAVSPPRFSANLTGVVEDFELRGRGAILSATLDDSLDSCDHDGVVDRDELGRLEVEVMNSGMAPLPAGTTLEVVAPPAGLAFPDGPAVSVPELAPMQQHTVTIPVAVTDDLAAPTRVALDLRLTVSDACEETTERRVHAHVQADFAADGATVDDVEAGAAWTLDGDHSDTVWSRVATDDGYVWHGANSPKGTDTRLVSPPFTVAKDQDFVLRLDHAFSFDMYGNNPYDGGVIELSSDDGATWHDLGQVLGETGYTGEINGLNNKLHGRRAFVGASPGYPALKPLVLEFGKKLAGLTMRLRFRIGTSFDISAPGWTIDNLSFEGLVDAPFPRWIPDAAACAPSEPTGGEEPTTSGGEDLTTGATGASDTDSDGPATGGSDAEDTGCGCVADTRGADWLGHALALSLLALRRRRSRR</sequence>
<dbReference type="EMBL" id="JAQNDN010000005">
    <property type="protein sequence ID" value="MDC0668906.1"/>
    <property type="molecule type" value="Genomic_DNA"/>
</dbReference>
<feature type="compositionally biased region" description="Low complexity" evidence="11">
    <location>
        <begin position="550"/>
        <end position="565"/>
    </location>
</feature>
<keyword evidence="4" id="KW-0964">Secreted</keyword>
<dbReference type="RefSeq" id="WP_271998477.1">
    <property type="nucleotide sequence ID" value="NZ_JAQNDN010000005.1"/>
</dbReference>
<comment type="caution">
    <text evidence="12">The sequence shown here is derived from an EMBL/GenBank/DDBJ whole genome shotgun (WGS) entry which is preliminary data.</text>
</comment>
<evidence type="ECO:0000256" key="11">
    <source>
        <dbReference type="SAM" id="MobiDB-lite"/>
    </source>
</evidence>
<feature type="region of interest" description="Disordered" evidence="11">
    <location>
        <begin position="545"/>
        <end position="594"/>
    </location>
</feature>
<comment type="cofactor">
    <cofactor evidence="1">
        <name>Zn(2+)</name>
        <dbReference type="ChEBI" id="CHEBI:29105"/>
    </cofactor>
</comment>
<keyword evidence="13" id="KW-1185">Reference proteome</keyword>
<organism evidence="12 13">
    <name type="scientific">Nannocystis radixulma</name>
    <dbReference type="NCBI Taxonomy" id="2995305"/>
    <lineage>
        <taxon>Bacteria</taxon>
        <taxon>Pseudomonadati</taxon>
        <taxon>Myxococcota</taxon>
        <taxon>Polyangia</taxon>
        <taxon>Nannocystales</taxon>
        <taxon>Nannocystaceae</taxon>
        <taxon>Nannocystis</taxon>
    </lineage>
</organism>
<dbReference type="InterPro" id="IPR001842">
    <property type="entry name" value="Peptidase_M36"/>
</dbReference>
<evidence type="ECO:0000256" key="3">
    <source>
        <dbReference type="ARBA" id="ARBA00006006"/>
    </source>
</evidence>
<protein>
    <submittedName>
        <fullName evidence="12">M36 family metallopeptidase</fullName>
    </submittedName>
</protein>
<evidence type="ECO:0000256" key="10">
    <source>
        <dbReference type="ARBA" id="ARBA00023145"/>
    </source>
</evidence>
<dbReference type="Gene3D" id="1.10.390.10">
    <property type="entry name" value="Neutral Protease Domain 2"/>
    <property type="match status" value="1"/>
</dbReference>
<evidence type="ECO:0000256" key="7">
    <source>
        <dbReference type="ARBA" id="ARBA00022801"/>
    </source>
</evidence>
<reference evidence="12 13" key="1">
    <citation type="submission" date="2022-11" db="EMBL/GenBank/DDBJ databases">
        <title>Minimal conservation of predation-associated metabolite biosynthetic gene clusters underscores biosynthetic potential of Myxococcota including descriptions for ten novel species: Archangium lansinium sp. nov., Myxococcus landrumus sp. nov., Nannocystis bai.</title>
        <authorList>
            <person name="Ahearne A."/>
            <person name="Stevens C."/>
            <person name="Dowd S."/>
        </authorList>
    </citation>
    <scope>NUCLEOTIDE SEQUENCE [LARGE SCALE GENOMIC DNA]</scope>
    <source>
        <strain evidence="12 13">NCELM</strain>
    </source>
</reference>
<evidence type="ECO:0000256" key="9">
    <source>
        <dbReference type="ARBA" id="ARBA00023049"/>
    </source>
</evidence>
<keyword evidence="10" id="KW-0865">Zymogen</keyword>
<dbReference type="PANTHER" id="PTHR33478:SF1">
    <property type="entry name" value="EXTRACELLULAR METALLOPROTEINASE MEP"/>
    <property type="match status" value="1"/>
</dbReference>
<evidence type="ECO:0000313" key="12">
    <source>
        <dbReference type="EMBL" id="MDC0668906.1"/>
    </source>
</evidence>
<evidence type="ECO:0000256" key="8">
    <source>
        <dbReference type="ARBA" id="ARBA00022833"/>
    </source>
</evidence>
<dbReference type="Pfam" id="PF02128">
    <property type="entry name" value="Peptidase_M36"/>
    <property type="match status" value="1"/>
</dbReference>
<accession>A0ABT5B482</accession>
<evidence type="ECO:0000256" key="5">
    <source>
        <dbReference type="ARBA" id="ARBA00022670"/>
    </source>
</evidence>
<dbReference type="InterPro" id="IPR050371">
    <property type="entry name" value="Fungal_virulence_M36"/>
</dbReference>
<keyword evidence="5" id="KW-0645">Protease</keyword>
<proteinExistence type="inferred from homology"/>
<keyword evidence="6" id="KW-0479">Metal-binding</keyword>
<name>A0ABT5B482_9BACT</name>
<dbReference type="SUPFAM" id="SSF55486">
    <property type="entry name" value="Metalloproteases ('zincins'), catalytic domain"/>
    <property type="match status" value="1"/>
</dbReference>